<evidence type="ECO:0000256" key="1">
    <source>
        <dbReference type="SAM" id="MobiDB-lite"/>
    </source>
</evidence>
<feature type="region of interest" description="Disordered" evidence="1">
    <location>
        <begin position="152"/>
        <end position="199"/>
    </location>
</feature>
<feature type="compositionally biased region" description="Polar residues" evidence="1">
    <location>
        <begin position="303"/>
        <end position="316"/>
    </location>
</feature>
<dbReference type="AlphaFoldDB" id="A0AAE0P7M3"/>
<feature type="compositionally biased region" description="Polar residues" evidence="1">
    <location>
        <begin position="223"/>
        <end position="237"/>
    </location>
</feature>
<feature type="compositionally biased region" description="Basic residues" evidence="1">
    <location>
        <begin position="187"/>
        <end position="196"/>
    </location>
</feature>
<feature type="compositionally biased region" description="Basic and acidic residues" evidence="1">
    <location>
        <begin position="238"/>
        <end position="252"/>
    </location>
</feature>
<sequence length="476" mass="53268">MAEQDFDMMDADLKAGKGKNRDDSDSDGDGYGDVKKFVPSRSRTLRSSSSGRSRHLSKGPARAPRASHNQTIGSFRQPKGPASNLWQRTAGKPGYIVDDDEDDGGEYTGTRRRTTHQSSSPSLRSSLTPTGYTAAARRPAIRASAAKALGRMNEWVGDDSDKEEAEEEDEDDGKEKSDGYEDDSHPPRPRPRKLRRLGGEIPISSLLPAANASRTHLAAGYSGTRSTNSGTKASNSSTKEEKGEKVAEKDQDPSPFASFDRRELVLKLYRDLFNSDHQPTVLSIEPIPNVWEGPWLPVPPRRGQNQNSTDSSNGRQQPLCVNDIYHEDVFEATVEFRPPPLPVPPGYEEYAFCNFPRSSKPEAAQYNTPSLRTTPAYHPFNELVPEQLQLLHNDHHLLEAVQTAWRTHELILDARNRDGDMAALQLLWEVVDVRRRRITVHGFSQTVRWFVDKKRAFMRDDGLESKSDSLPTSMEM</sequence>
<protein>
    <submittedName>
        <fullName evidence="2">Uncharacterized protein</fullName>
    </submittedName>
</protein>
<dbReference type="EMBL" id="JAULSW010000001">
    <property type="protein sequence ID" value="KAK3394831.1"/>
    <property type="molecule type" value="Genomic_DNA"/>
</dbReference>
<name>A0AAE0P7M3_9PEZI</name>
<feature type="compositionally biased region" description="Basic and acidic residues" evidence="1">
    <location>
        <begin position="11"/>
        <end position="23"/>
    </location>
</feature>
<feature type="region of interest" description="Disordered" evidence="1">
    <location>
        <begin position="1"/>
        <end position="139"/>
    </location>
</feature>
<accession>A0AAE0P7M3</accession>
<gene>
    <name evidence="2" type="ORF">B0H63DRAFT_517914</name>
</gene>
<feature type="compositionally biased region" description="Low complexity" evidence="1">
    <location>
        <begin position="118"/>
        <end position="139"/>
    </location>
</feature>
<feature type="region of interest" description="Disordered" evidence="1">
    <location>
        <begin position="295"/>
        <end position="317"/>
    </location>
</feature>
<feature type="region of interest" description="Disordered" evidence="1">
    <location>
        <begin position="219"/>
        <end position="255"/>
    </location>
</feature>
<keyword evidence="3" id="KW-1185">Reference proteome</keyword>
<feature type="compositionally biased region" description="Acidic residues" evidence="1">
    <location>
        <begin position="156"/>
        <end position="172"/>
    </location>
</feature>
<evidence type="ECO:0000313" key="3">
    <source>
        <dbReference type="Proteomes" id="UP001285441"/>
    </source>
</evidence>
<reference evidence="2" key="1">
    <citation type="journal article" date="2023" name="Mol. Phylogenet. Evol.">
        <title>Genome-scale phylogeny and comparative genomics of the fungal order Sordariales.</title>
        <authorList>
            <person name="Hensen N."/>
            <person name="Bonometti L."/>
            <person name="Westerberg I."/>
            <person name="Brannstrom I.O."/>
            <person name="Guillou S."/>
            <person name="Cros-Aarteil S."/>
            <person name="Calhoun S."/>
            <person name="Haridas S."/>
            <person name="Kuo A."/>
            <person name="Mondo S."/>
            <person name="Pangilinan J."/>
            <person name="Riley R."/>
            <person name="LaButti K."/>
            <person name="Andreopoulos B."/>
            <person name="Lipzen A."/>
            <person name="Chen C."/>
            <person name="Yan M."/>
            <person name="Daum C."/>
            <person name="Ng V."/>
            <person name="Clum A."/>
            <person name="Steindorff A."/>
            <person name="Ohm R.A."/>
            <person name="Martin F."/>
            <person name="Silar P."/>
            <person name="Natvig D.O."/>
            <person name="Lalanne C."/>
            <person name="Gautier V."/>
            <person name="Ament-Velasquez S.L."/>
            <person name="Kruys A."/>
            <person name="Hutchinson M.I."/>
            <person name="Powell A.J."/>
            <person name="Barry K."/>
            <person name="Miller A.N."/>
            <person name="Grigoriev I.V."/>
            <person name="Debuchy R."/>
            <person name="Gladieux P."/>
            <person name="Hiltunen Thoren M."/>
            <person name="Johannesson H."/>
        </authorList>
    </citation>
    <scope>NUCLEOTIDE SEQUENCE</scope>
    <source>
        <strain evidence="2">CBS 232.78</strain>
    </source>
</reference>
<evidence type="ECO:0000313" key="2">
    <source>
        <dbReference type="EMBL" id="KAK3394831.1"/>
    </source>
</evidence>
<reference evidence="2" key="2">
    <citation type="submission" date="2023-06" db="EMBL/GenBank/DDBJ databases">
        <authorList>
            <consortium name="Lawrence Berkeley National Laboratory"/>
            <person name="Haridas S."/>
            <person name="Hensen N."/>
            <person name="Bonometti L."/>
            <person name="Westerberg I."/>
            <person name="Brannstrom I.O."/>
            <person name="Guillou S."/>
            <person name="Cros-Aarteil S."/>
            <person name="Calhoun S."/>
            <person name="Kuo A."/>
            <person name="Mondo S."/>
            <person name="Pangilinan J."/>
            <person name="Riley R."/>
            <person name="LaButti K."/>
            <person name="Andreopoulos B."/>
            <person name="Lipzen A."/>
            <person name="Chen C."/>
            <person name="Yanf M."/>
            <person name="Daum C."/>
            <person name="Ng V."/>
            <person name="Clum A."/>
            <person name="Steindorff A."/>
            <person name="Ohm R."/>
            <person name="Martin F."/>
            <person name="Silar P."/>
            <person name="Natvig D."/>
            <person name="Lalanne C."/>
            <person name="Gautier V."/>
            <person name="Ament-velasquez S.L."/>
            <person name="Kruys A."/>
            <person name="Hutchinson M.I."/>
            <person name="Powell A.J."/>
            <person name="Barry K."/>
            <person name="Miller A.N."/>
            <person name="Grigoriev I.V."/>
            <person name="Debuchy R."/>
            <person name="Gladieux P."/>
            <person name="Thoren M.H."/>
            <person name="Johannesson H."/>
        </authorList>
    </citation>
    <scope>NUCLEOTIDE SEQUENCE</scope>
    <source>
        <strain evidence="2">CBS 232.78</strain>
    </source>
</reference>
<feature type="compositionally biased region" description="Low complexity" evidence="1">
    <location>
        <begin position="40"/>
        <end position="51"/>
    </location>
</feature>
<comment type="caution">
    <text evidence="2">The sequence shown here is derived from an EMBL/GenBank/DDBJ whole genome shotgun (WGS) entry which is preliminary data.</text>
</comment>
<organism evidence="2 3">
    <name type="scientific">Podospora didyma</name>
    <dbReference type="NCBI Taxonomy" id="330526"/>
    <lineage>
        <taxon>Eukaryota</taxon>
        <taxon>Fungi</taxon>
        <taxon>Dikarya</taxon>
        <taxon>Ascomycota</taxon>
        <taxon>Pezizomycotina</taxon>
        <taxon>Sordariomycetes</taxon>
        <taxon>Sordariomycetidae</taxon>
        <taxon>Sordariales</taxon>
        <taxon>Podosporaceae</taxon>
        <taxon>Podospora</taxon>
    </lineage>
</organism>
<dbReference type="Proteomes" id="UP001285441">
    <property type="component" value="Unassembled WGS sequence"/>
</dbReference>
<feature type="compositionally biased region" description="Acidic residues" evidence="1">
    <location>
        <begin position="1"/>
        <end position="10"/>
    </location>
</feature>
<proteinExistence type="predicted"/>
<feature type="compositionally biased region" description="Basic and acidic residues" evidence="1">
    <location>
        <begin position="173"/>
        <end position="186"/>
    </location>
</feature>